<protein>
    <submittedName>
        <fullName evidence="1">Uncharacterized protein</fullName>
    </submittedName>
</protein>
<comment type="caution">
    <text evidence="1">The sequence shown here is derived from an EMBL/GenBank/DDBJ whole genome shotgun (WGS) entry which is preliminary data.</text>
</comment>
<sequence>MEKNFKVVEQLIIEETSSWLAKEVDNLIVGMKRQVFMFSEQYKLLEIKEYKLGGRAEKHVHMSKEWRAYGITPNGTNKTTRHTFLKKKKKIREYDFRKDCTKIQDLLKESTNDSISNLVYKLNNKNIDTTIDVFNTLHSSVKHSRPLSDSEGSNKVERGKWNRHRQLFTCNNNSRPYCKRNYMKIFKNIIEENAK</sequence>
<accession>A0A643BRK7</accession>
<dbReference type="EMBL" id="SGJD01005234">
    <property type="protein sequence ID" value="KAB0390611.1"/>
    <property type="molecule type" value="Genomic_DNA"/>
</dbReference>
<reference evidence="1 2" key="1">
    <citation type="journal article" date="2019" name="PLoS ONE">
        <title>Genomic analyses reveal an absence of contemporary introgressive admixture between fin whales and blue whales, despite known hybrids.</title>
        <authorList>
            <person name="Westbury M.V."/>
            <person name="Petersen B."/>
            <person name="Lorenzen E.D."/>
        </authorList>
    </citation>
    <scope>NUCLEOTIDE SEQUENCE [LARGE SCALE GENOMIC DNA]</scope>
    <source>
        <strain evidence="1">FinWhale-01</strain>
    </source>
</reference>
<organism evidence="1 2">
    <name type="scientific">Balaenoptera physalus</name>
    <name type="common">Fin whale</name>
    <name type="synonym">Balaena physalus</name>
    <dbReference type="NCBI Taxonomy" id="9770"/>
    <lineage>
        <taxon>Eukaryota</taxon>
        <taxon>Metazoa</taxon>
        <taxon>Chordata</taxon>
        <taxon>Craniata</taxon>
        <taxon>Vertebrata</taxon>
        <taxon>Euteleostomi</taxon>
        <taxon>Mammalia</taxon>
        <taxon>Eutheria</taxon>
        <taxon>Laurasiatheria</taxon>
        <taxon>Artiodactyla</taxon>
        <taxon>Whippomorpha</taxon>
        <taxon>Cetacea</taxon>
        <taxon>Mysticeti</taxon>
        <taxon>Balaenopteridae</taxon>
        <taxon>Balaenoptera</taxon>
    </lineage>
</organism>
<name>A0A643BRK7_BALPH</name>
<dbReference type="AlphaFoldDB" id="A0A643BRK7"/>
<evidence type="ECO:0000313" key="1">
    <source>
        <dbReference type="EMBL" id="KAB0390611.1"/>
    </source>
</evidence>
<dbReference type="Proteomes" id="UP000437017">
    <property type="component" value="Unassembled WGS sequence"/>
</dbReference>
<proteinExistence type="predicted"/>
<keyword evidence="2" id="KW-1185">Reference proteome</keyword>
<evidence type="ECO:0000313" key="2">
    <source>
        <dbReference type="Proteomes" id="UP000437017"/>
    </source>
</evidence>
<dbReference type="OrthoDB" id="9886994at2759"/>
<gene>
    <name evidence="1" type="ORF">E2I00_001252</name>
</gene>